<reference evidence="2 3" key="1">
    <citation type="submission" date="2015-12" db="EMBL/GenBank/DDBJ databases">
        <title>Draft genome of the nematode, Onchocerca flexuosa.</title>
        <authorList>
            <person name="Mitreva M."/>
        </authorList>
    </citation>
    <scope>NUCLEOTIDE SEQUENCE [LARGE SCALE GENOMIC DNA]</scope>
    <source>
        <strain evidence="2">Red Deer</strain>
    </source>
</reference>
<evidence type="ECO:0000313" key="3">
    <source>
        <dbReference type="Proteomes" id="UP000242913"/>
    </source>
</evidence>
<dbReference type="Proteomes" id="UP000242913">
    <property type="component" value="Unassembled WGS sequence"/>
</dbReference>
<evidence type="ECO:0000256" key="1">
    <source>
        <dbReference type="SAM" id="Phobius"/>
    </source>
</evidence>
<keyword evidence="3" id="KW-1185">Reference proteome</keyword>
<gene>
    <name evidence="2" type="ORF">X798_02810</name>
</gene>
<dbReference type="AlphaFoldDB" id="A0A183H7H8"/>
<evidence type="ECO:0000313" key="2">
    <source>
        <dbReference type="EMBL" id="OZC10220.1"/>
    </source>
</evidence>
<keyword evidence="1" id="KW-0812">Transmembrane</keyword>
<name>A0A183H7H8_9BILA</name>
<feature type="transmembrane region" description="Helical" evidence="1">
    <location>
        <begin position="37"/>
        <end position="59"/>
    </location>
</feature>
<protein>
    <submittedName>
        <fullName evidence="4">Transposase</fullName>
    </submittedName>
</protein>
<accession>A0A183H7H8</accession>
<organism evidence="4">
    <name type="scientific">Onchocerca flexuosa</name>
    <dbReference type="NCBI Taxonomy" id="387005"/>
    <lineage>
        <taxon>Eukaryota</taxon>
        <taxon>Metazoa</taxon>
        <taxon>Ecdysozoa</taxon>
        <taxon>Nematoda</taxon>
        <taxon>Chromadorea</taxon>
        <taxon>Rhabditida</taxon>
        <taxon>Spirurina</taxon>
        <taxon>Spiruromorpha</taxon>
        <taxon>Filarioidea</taxon>
        <taxon>Onchocercidae</taxon>
        <taxon>Onchocerca</taxon>
    </lineage>
</organism>
<dbReference type="EMBL" id="KZ269988">
    <property type="protein sequence ID" value="OZC10220.1"/>
    <property type="molecule type" value="Genomic_DNA"/>
</dbReference>
<dbReference type="WBParaSite" id="OFLC_0000343901-mRNA-1">
    <property type="protein sequence ID" value="OFLC_0000343901-mRNA-1"/>
    <property type="gene ID" value="OFLC_0000343901"/>
</dbReference>
<reference evidence="4" key="2">
    <citation type="submission" date="2016-06" db="UniProtKB">
        <authorList>
            <consortium name="WormBaseParasite"/>
        </authorList>
    </citation>
    <scope>IDENTIFICATION</scope>
</reference>
<proteinExistence type="predicted"/>
<sequence>MNASLEGKNYNELRDVKADGTYYHWKRRTNVKISRHHCRLVVVVYIIDSLTMTAIVSLWGELIKRPLLNGTGR</sequence>
<keyword evidence="1" id="KW-0472">Membrane</keyword>
<evidence type="ECO:0000313" key="4">
    <source>
        <dbReference type="WBParaSite" id="OFLC_0000343901-mRNA-1"/>
    </source>
</evidence>
<keyword evidence="1" id="KW-1133">Transmembrane helix</keyword>